<sequence length="134" mass="14199">MFGFIKNLIGGILGFITGLFRKKDNSYYLELKEEATETKPAPVKPVAATVTTSAPAATEKPAKEKPAKAKSAKATKTEPAKAPAPKAEPAKPAVPTETTFAPKYLVPSASNVRRRPGANMNVFLDMASQVKTPG</sequence>
<feature type="compositionally biased region" description="Low complexity" evidence="1">
    <location>
        <begin position="38"/>
        <end position="59"/>
    </location>
</feature>
<accession>A0ABR8FIB0</accession>
<dbReference type="RefSeq" id="WP_190716066.1">
    <property type="nucleotide sequence ID" value="NZ_JACJST010000014.1"/>
</dbReference>
<protein>
    <submittedName>
        <fullName evidence="2">Uncharacterized protein</fullName>
    </submittedName>
</protein>
<dbReference type="Proteomes" id="UP000640531">
    <property type="component" value="Unassembled WGS sequence"/>
</dbReference>
<organism evidence="2 3">
    <name type="scientific">Anabaena lutea FACHB-196</name>
    <dbReference type="NCBI Taxonomy" id="2692881"/>
    <lineage>
        <taxon>Bacteria</taxon>
        <taxon>Bacillati</taxon>
        <taxon>Cyanobacteriota</taxon>
        <taxon>Cyanophyceae</taxon>
        <taxon>Nostocales</taxon>
        <taxon>Nostocaceae</taxon>
        <taxon>Anabaena</taxon>
    </lineage>
</organism>
<feature type="region of interest" description="Disordered" evidence="1">
    <location>
        <begin position="33"/>
        <end position="97"/>
    </location>
</feature>
<name>A0ABR8FIB0_9NOST</name>
<evidence type="ECO:0000313" key="3">
    <source>
        <dbReference type="Proteomes" id="UP000640531"/>
    </source>
</evidence>
<reference evidence="2 3" key="1">
    <citation type="journal article" date="2020" name="ISME J.">
        <title>Comparative genomics reveals insights into cyanobacterial evolution and habitat adaptation.</title>
        <authorList>
            <person name="Chen M.Y."/>
            <person name="Teng W.K."/>
            <person name="Zhao L."/>
            <person name="Hu C.X."/>
            <person name="Zhou Y.K."/>
            <person name="Han B.P."/>
            <person name="Song L.R."/>
            <person name="Shu W.S."/>
        </authorList>
    </citation>
    <scope>NUCLEOTIDE SEQUENCE [LARGE SCALE GENOMIC DNA]</scope>
    <source>
        <strain evidence="2 3">FACHB-196</strain>
    </source>
</reference>
<proteinExistence type="predicted"/>
<comment type="caution">
    <text evidence="2">The sequence shown here is derived from an EMBL/GenBank/DDBJ whole genome shotgun (WGS) entry which is preliminary data.</text>
</comment>
<gene>
    <name evidence="2" type="ORF">H6G59_15880</name>
</gene>
<evidence type="ECO:0000256" key="1">
    <source>
        <dbReference type="SAM" id="MobiDB-lite"/>
    </source>
</evidence>
<keyword evidence="3" id="KW-1185">Reference proteome</keyword>
<feature type="compositionally biased region" description="Low complexity" evidence="1">
    <location>
        <begin position="80"/>
        <end position="97"/>
    </location>
</feature>
<dbReference type="EMBL" id="JACJST010000014">
    <property type="protein sequence ID" value="MBD2569348.1"/>
    <property type="molecule type" value="Genomic_DNA"/>
</dbReference>
<evidence type="ECO:0000313" key="2">
    <source>
        <dbReference type="EMBL" id="MBD2569348.1"/>
    </source>
</evidence>